<dbReference type="EMBL" id="JAHWGI010001145">
    <property type="protein sequence ID" value="KAK3923356.1"/>
    <property type="molecule type" value="Genomic_DNA"/>
</dbReference>
<comment type="caution">
    <text evidence="2">The sequence shown here is derived from an EMBL/GenBank/DDBJ whole genome shotgun (WGS) entry which is preliminary data.</text>
</comment>
<name>A0AAE1HI90_9NEOP</name>
<dbReference type="Proteomes" id="UP001219518">
    <property type="component" value="Unassembled WGS sequence"/>
</dbReference>
<gene>
    <name evidence="3" type="ORF">KUF71_001767</name>
    <name evidence="2" type="ORF">KUF71_010823</name>
    <name evidence="1" type="ORF">KUF71_025477</name>
</gene>
<evidence type="ECO:0000313" key="4">
    <source>
        <dbReference type="Proteomes" id="UP001219518"/>
    </source>
</evidence>
<sequence length="192" mass="20871">MEVRSMKFNVNAPPCESPGDCLPSNILFTLVGSLTTEIPQERLGRTNQEWNVAVQHLNVERIKTRARRQQSPQLVGTAAVSAYAQIKALEPTERQLVSHHIGVFSIIKSTTCRLVGLILKFHFFNGTAGRGSILFHKLKATVTTSSLSENVKSIPNGRPQTTLGVNIINSLALAPSIEPLESTNMTSAAALI</sequence>
<dbReference type="EMBL" id="JAHWGI010001042">
    <property type="protein sequence ID" value="KAK3921638.1"/>
    <property type="molecule type" value="Genomic_DNA"/>
</dbReference>
<proteinExistence type="predicted"/>
<dbReference type="AlphaFoldDB" id="A0AAE1HI90"/>
<reference evidence="2" key="1">
    <citation type="submission" date="2021-07" db="EMBL/GenBank/DDBJ databases">
        <authorList>
            <person name="Catto M.A."/>
            <person name="Jacobson A."/>
            <person name="Kennedy G."/>
            <person name="Labadie P."/>
            <person name="Hunt B.G."/>
            <person name="Srinivasan R."/>
        </authorList>
    </citation>
    <scope>NUCLEOTIDE SEQUENCE</scope>
    <source>
        <strain evidence="2">PL_HMW_Pooled</strain>
        <tissue evidence="2">Head</tissue>
    </source>
</reference>
<keyword evidence="2" id="KW-0418">Kinase</keyword>
<dbReference type="EMBL" id="JAHWGI010000504">
    <property type="protein sequence ID" value="KAK3916216.1"/>
    <property type="molecule type" value="Genomic_DNA"/>
</dbReference>
<evidence type="ECO:0000313" key="1">
    <source>
        <dbReference type="EMBL" id="KAK3916216.1"/>
    </source>
</evidence>
<organism evidence="2 4">
    <name type="scientific">Frankliniella fusca</name>
    <dbReference type="NCBI Taxonomy" id="407009"/>
    <lineage>
        <taxon>Eukaryota</taxon>
        <taxon>Metazoa</taxon>
        <taxon>Ecdysozoa</taxon>
        <taxon>Arthropoda</taxon>
        <taxon>Hexapoda</taxon>
        <taxon>Insecta</taxon>
        <taxon>Pterygota</taxon>
        <taxon>Neoptera</taxon>
        <taxon>Paraneoptera</taxon>
        <taxon>Thysanoptera</taxon>
        <taxon>Terebrantia</taxon>
        <taxon>Thripoidea</taxon>
        <taxon>Thripidae</taxon>
        <taxon>Frankliniella</taxon>
    </lineage>
</organism>
<keyword evidence="4" id="KW-1185">Reference proteome</keyword>
<accession>A0AAE1HI90</accession>
<protein>
    <submittedName>
        <fullName evidence="2">Mitogen-activated protein kinase kinase kinase 21</fullName>
    </submittedName>
</protein>
<evidence type="ECO:0000313" key="2">
    <source>
        <dbReference type="EMBL" id="KAK3921638.1"/>
    </source>
</evidence>
<keyword evidence="2" id="KW-0808">Transferase</keyword>
<dbReference type="GO" id="GO:0016301">
    <property type="term" value="F:kinase activity"/>
    <property type="evidence" value="ECO:0007669"/>
    <property type="project" value="UniProtKB-KW"/>
</dbReference>
<reference evidence="2" key="2">
    <citation type="journal article" date="2023" name="BMC Genomics">
        <title>Pest status, molecular evolution, and epigenetic factors derived from the genome assembly of Frankliniella fusca, a thysanopteran phytovirus vector.</title>
        <authorList>
            <person name="Catto M.A."/>
            <person name="Labadie P.E."/>
            <person name="Jacobson A.L."/>
            <person name="Kennedy G.G."/>
            <person name="Srinivasan R."/>
            <person name="Hunt B.G."/>
        </authorList>
    </citation>
    <scope>NUCLEOTIDE SEQUENCE</scope>
    <source>
        <strain evidence="2">PL_HMW_Pooled</strain>
    </source>
</reference>
<evidence type="ECO:0000313" key="3">
    <source>
        <dbReference type="EMBL" id="KAK3923356.1"/>
    </source>
</evidence>